<dbReference type="GO" id="GO:0016787">
    <property type="term" value="F:hydrolase activity"/>
    <property type="evidence" value="ECO:0007669"/>
    <property type="project" value="UniProtKB-KW"/>
</dbReference>
<protein>
    <submittedName>
        <fullName evidence="2">Putative metal-dependent hydrolase superfamily protein</fullName>
    </submittedName>
</protein>
<name>T2GFK1_MEGG1</name>
<reference evidence="3" key="2">
    <citation type="submission" date="2013-07" db="EMBL/GenBank/DDBJ databases">
        <authorList>
            <person name="Morais-Silva F.O."/>
            <person name="Rezende A.M."/>
            <person name="Pimentel C."/>
            <person name="Resende D.M."/>
            <person name="Santos C.I."/>
            <person name="Clemente C."/>
            <person name="de Oliveira L.M."/>
            <person name="da Silva S.M."/>
            <person name="Costa D.A."/>
            <person name="Varela-Raposo A."/>
            <person name="Horacio E.C.A."/>
            <person name="Matos M."/>
            <person name="Flores O."/>
            <person name="Ruiz J.C."/>
            <person name="Rodrigues-Pousada C."/>
        </authorList>
    </citation>
    <scope>NUCLEOTIDE SEQUENCE [LARGE SCALE GENOMIC DNA]</scope>
    <source>
        <strain evidence="3">ATCC 19364 / DSM 1382 / NCIMB 9332 / VKM B-1759</strain>
    </source>
</reference>
<organism evidence="2 3">
    <name type="scientific">Megalodesulfovibrio gigas (strain ATCC 19364 / DSM 1382 / NCIMB 9332 / VKM B-1759)</name>
    <name type="common">Desulfovibrio gigas</name>
    <dbReference type="NCBI Taxonomy" id="1121448"/>
    <lineage>
        <taxon>Bacteria</taxon>
        <taxon>Pseudomonadati</taxon>
        <taxon>Thermodesulfobacteriota</taxon>
        <taxon>Desulfovibrionia</taxon>
        <taxon>Desulfovibrionales</taxon>
        <taxon>Desulfovibrionaceae</taxon>
        <taxon>Megalodesulfovibrio</taxon>
    </lineage>
</organism>
<dbReference type="STRING" id="1121448.DGI_3363"/>
<dbReference type="Proteomes" id="UP000016587">
    <property type="component" value="Chromosome"/>
</dbReference>
<accession>T2GFK1</accession>
<dbReference type="Pfam" id="PF04909">
    <property type="entry name" value="Amidohydro_2"/>
    <property type="match status" value="1"/>
</dbReference>
<dbReference type="Gene3D" id="3.20.20.140">
    <property type="entry name" value="Metal-dependent hydrolases"/>
    <property type="match status" value="1"/>
</dbReference>
<dbReference type="HOGENOM" id="CLU_830949_0_0_7"/>
<evidence type="ECO:0000313" key="2">
    <source>
        <dbReference type="EMBL" id="AGW15053.1"/>
    </source>
</evidence>
<dbReference type="InterPro" id="IPR006680">
    <property type="entry name" value="Amidohydro-rel"/>
</dbReference>
<dbReference type="EMBL" id="CP006585">
    <property type="protein sequence ID" value="AGW15053.1"/>
    <property type="molecule type" value="Genomic_DNA"/>
</dbReference>
<feature type="domain" description="Amidohydrolase-related" evidence="1">
    <location>
        <begin position="83"/>
        <end position="280"/>
    </location>
</feature>
<evidence type="ECO:0000313" key="3">
    <source>
        <dbReference type="Proteomes" id="UP000016587"/>
    </source>
</evidence>
<sequence length="331" mass="36547">MGCAKQYIDIHIHVFGDNNGEGQCSLSPKMRGLCMAGTAFGFLANVPMSLNDEDVRDRILDEIRSSKCVKQGVLLAFDKPYDAHGQPMQPALYTPNNWVATICSENPDCALFGASVHPYRQDALKELAKVKKAGAVLVKWIPSSQNILPIHDLCRPFYKKLVELKLPLLCHVGDEHTIAEAGGDQSLKANNHPELLIPALDAGVTVIMAHCALPITDEDNDFSEAFLRMMGQADARGWKLYADVSALVGGWKRSFMAKLMALRVPHDRLVMGSDWPNLPKLDNTFRTDGNSAEIRRIKALENILDRNVEYLRFLGFSEVVMTNAAAVLGMA</sequence>
<dbReference type="PATRIC" id="fig|1121448.10.peg.3318"/>
<dbReference type="KEGG" id="dgg:DGI_3363"/>
<reference evidence="2 3" key="1">
    <citation type="journal article" date="2013" name="J. Bacteriol.">
        <title>Roles of HynAB and Ech, the only two hydrogenases found in the model sulfate reducer Desulfovibrio gigas.</title>
        <authorList>
            <person name="Morais-Silva F.O."/>
            <person name="Santos C.I."/>
            <person name="Rodrigues R."/>
            <person name="Pereira I.A."/>
            <person name="Rodrigues-Pousada C."/>
        </authorList>
    </citation>
    <scope>NUCLEOTIDE SEQUENCE [LARGE SCALE GENOMIC DNA]</scope>
    <source>
        <strain evidence="3">ATCC 19364 / DSM 1382 / NCIMB 9332 / VKM B-1759</strain>
    </source>
</reference>
<evidence type="ECO:0000259" key="1">
    <source>
        <dbReference type="Pfam" id="PF04909"/>
    </source>
</evidence>
<keyword evidence="3" id="KW-1185">Reference proteome</keyword>
<keyword evidence="2" id="KW-0378">Hydrolase</keyword>
<proteinExistence type="predicted"/>
<dbReference type="eggNOG" id="COG2159">
    <property type="taxonomic scope" value="Bacteria"/>
</dbReference>
<dbReference type="SUPFAM" id="SSF51556">
    <property type="entry name" value="Metallo-dependent hydrolases"/>
    <property type="match status" value="1"/>
</dbReference>
<dbReference type="AlphaFoldDB" id="T2GFK1"/>
<dbReference type="InterPro" id="IPR032466">
    <property type="entry name" value="Metal_Hydrolase"/>
</dbReference>
<gene>
    <name evidence="2" type="ORF">DGI_3363</name>
</gene>